<dbReference type="GO" id="GO:0003688">
    <property type="term" value="F:DNA replication origin binding"/>
    <property type="evidence" value="ECO:0007669"/>
    <property type="project" value="TreeGrafter"/>
</dbReference>
<evidence type="ECO:0000256" key="9">
    <source>
        <dbReference type="SAM" id="Coils"/>
    </source>
</evidence>
<feature type="domain" description="Replication factor Mcm10 C-terminal" evidence="11">
    <location>
        <begin position="384"/>
        <end position="688"/>
    </location>
</feature>
<keyword evidence="5" id="KW-0479">Metal-binding</keyword>
<dbReference type="SMART" id="SM01280">
    <property type="entry name" value="Mcm10"/>
    <property type="match status" value="1"/>
</dbReference>
<keyword evidence="8" id="KW-0539">Nucleus</keyword>
<evidence type="ECO:0000259" key="11">
    <source>
        <dbReference type="SMART" id="SM01280"/>
    </source>
</evidence>
<reference evidence="12" key="2">
    <citation type="submission" date="2022-10" db="EMBL/GenBank/DDBJ databases">
        <authorList>
            <consortium name="ENA_rothamsted_submissions"/>
            <consortium name="culmorum"/>
            <person name="King R."/>
        </authorList>
    </citation>
    <scope>NUCLEOTIDE SEQUENCE</scope>
</reference>
<reference evidence="12" key="1">
    <citation type="submission" date="2022-01" db="EMBL/GenBank/DDBJ databases">
        <authorList>
            <person name="King R."/>
        </authorList>
    </citation>
    <scope>NUCLEOTIDE SEQUENCE</scope>
</reference>
<gene>
    <name evidence="12" type="ORF">CHIRRI_LOCUS670</name>
</gene>
<feature type="compositionally biased region" description="Basic and acidic residues" evidence="10">
    <location>
        <begin position="20"/>
        <end position="33"/>
    </location>
</feature>
<dbReference type="Pfam" id="PF24863">
    <property type="entry name" value="zf-CCCH_Mcm10"/>
    <property type="match status" value="1"/>
</dbReference>
<dbReference type="EMBL" id="OU895877">
    <property type="protein sequence ID" value="CAG9797681.1"/>
    <property type="molecule type" value="Genomic_DNA"/>
</dbReference>
<dbReference type="Pfam" id="PF09332">
    <property type="entry name" value="Mcm10"/>
    <property type="match status" value="1"/>
</dbReference>
<comment type="subcellular location">
    <subcellularLocation>
        <location evidence="1">Nucleus</location>
    </subcellularLocation>
</comment>
<evidence type="ECO:0000256" key="8">
    <source>
        <dbReference type="ARBA" id="ARBA00023242"/>
    </source>
</evidence>
<keyword evidence="13" id="KW-1185">Reference proteome</keyword>
<comment type="similarity">
    <text evidence="2">Belongs to the MCM10 family.</text>
</comment>
<feature type="coiled-coil region" evidence="9">
    <location>
        <begin position="551"/>
        <end position="594"/>
    </location>
</feature>
<evidence type="ECO:0000313" key="13">
    <source>
        <dbReference type="Proteomes" id="UP001153620"/>
    </source>
</evidence>
<dbReference type="Gene3D" id="2.40.50.140">
    <property type="entry name" value="Nucleic acid-binding proteins"/>
    <property type="match status" value="1"/>
</dbReference>
<dbReference type="InterPro" id="IPR055065">
    <property type="entry name" value="OB_MCM10"/>
</dbReference>
<dbReference type="GO" id="GO:0003697">
    <property type="term" value="F:single-stranded DNA binding"/>
    <property type="evidence" value="ECO:0007669"/>
    <property type="project" value="InterPro"/>
</dbReference>
<dbReference type="PANTHER" id="PTHR13454">
    <property type="entry name" value="PROTEIN MCM10 HOMOLOG"/>
    <property type="match status" value="1"/>
</dbReference>
<feature type="region of interest" description="Disordered" evidence="10">
    <location>
        <begin position="428"/>
        <end position="465"/>
    </location>
</feature>
<dbReference type="GO" id="GO:0043596">
    <property type="term" value="C:nuclear replication fork"/>
    <property type="evidence" value="ECO:0007669"/>
    <property type="project" value="TreeGrafter"/>
</dbReference>
<dbReference type="InterPro" id="IPR015408">
    <property type="entry name" value="Znf_Mcm10/DnaG"/>
</dbReference>
<dbReference type="Pfam" id="PF09329">
    <property type="entry name" value="zf-primase"/>
    <property type="match status" value="1"/>
</dbReference>
<evidence type="ECO:0000256" key="7">
    <source>
        <dbReference type="ARBA" id="ARBA00022833"/>
    </source>
</evidence>
<dbReference type="GO" id="GO:0006270">
    <property type="term" value="P:DNA replication initiation"/>
    <property type="evidence" value="ECO:0007669"/>
    <property type="project" value="InterPro"/>
</dbReference>
<evidence type="ECO:0000256" key="5">
    <source>
        <dbReference type="ARBA" id="ARBA00022723"/>
    </source>
</evidence>
<dbReference type="Pfam" id="PF22379">
    <property type="entry name" value="OB_MCM10"/>
    <property type="match status" value="1"/>
</dbReference>
<keyword evidence="4" id="KW-0235">DNA replication</keyword>
<dbReference type="Proteomes" id="UP001153620">
    <property type="component" value="Chromosome 1"/>
</dbReference>
<dbReference type="InterPro" id="IPR056791">
    <property type="entry name" value="Znf_Mcm10_C"/>
</dbReference>
<dbReference type="PANTHER" id="PTHR13454:SF11">
    <property type="entry name" value="PROTEIN MCM10 HOMOLOG"/>
    <property type="match status" value="1"/>
</dbReference>
<evidence type="ECO:0000256" key="1">
    <source>
        <dbReference type="ARBA" id="ARBA00004123"/>
    </source>
</evidence>
<feature type="compositionally biased region" description="Basic and acidic residues" evidence="10">
    <location>
        <begin position="450"/>
        <end position="460"/>
    </location>
</feature>
<dbReference type="OrthoDB" id="273123at2759"/>
<accession>A0A9N9RK03</accession>
<evidence type="ECO:0000256" key="2">
    <source>
        <dbReference type="ARBA" id="ARBA00009679"/>
    </source>
</evidence>
<evidence type="ECO:0000313" key="12">
    <source>
        <dbReference type="EMBL" id="CAG9797681.1"/>
    </source>
</evidence>
<protein>
    <recommendedName>
        <fullName evidence="3">Protein MCM10 homolog</fullName>
    </recommendedName>
</protein>
<proteinExistence type="inferred from homology"/>
<keyword evidence="9" id="KW-0175">Coiled coil</keyword>
<evidence type="ECO:0000256" key="10">
    <source>
        <dbReference type="SAM" id="MobiDB-lite"/>
    </source>
</evidence>
<keyword evidence="6" id="KW-0863">Zinc-finger</keyword>
<organism evidence="12 13">
    <name type="scientific">Chironomus riparius</name>
    <dbReference type="NCBI Taxonomy" id="315576"/>
    <lineage>
        <taxon>Eukaryota</taxon>
        <taxon>Metazoa</taxon>
        <taxon>Ecdysozoa</taxon>
        <taxon>Arthropoda</taxon>
        <taxon>Hexapoda</taxon>
        <taxon>Insecta</taxon>
        <taxon>Pterygota</taxon>
        <taxon>Neoptera</taxon>
        <taxon>Endopterygota</taxon>
        <taxon>Diptera</taxon>
        <taxon>Nematocera</taxon>
        <taxon>Chironomoidea</taxon>
        <taxon>Chironomidae</taxon>
        <taxon>Chironominae</taxon>
        <taxon>Chironomus</taxon>
    </lineage>
</organism>
<dbReference type="InterPro" id="IPR012340">
    <property type="entry name" value="NA-bd_OB-fold"/>
</dbReference>
<sequence>MAEEEDIELLEQMLLAEEAGEQKSKPKECRESLVRPQKNTYLDDSSDEEENKELYSKYNDYGRDINKKLKEAEEVKKFNSIKMTNESPANGMFKSLQPSLPATSLSLTRPISNSTPTNGLTSKETVFCDPIFGIKIINPAISSIVMKERMTGKMPVGVQRARFHTERGDRSQDWVLAGVIVGKAPVKTTQKGDQFSIWTISDLRGEIKLVTLFLFRAAHRELWKNNLGTVIAILNPQILERKDDKVEAVLSVSDNKAVMILGQSKDLGHCKSKKNNGDICGAIVNKSDCDVCIFHMKKEYGKFKRSELQSDGLGRGLQDLRNKVLGKSEVFYAGQSFQAQKAKKPVKQMLKDKDRLTTLSEYYSVPYNSEAPITSGTIHARQMSHAPNGMQSDSPAAMAVKRAASLDLTGSQRKKDIERLKMLQGTDSPQLLLTPKFEKEKQSLYPKQSPKVEEQPKKDPNFVPKLSGENLTFSFSVPKTKNDVAKQKALQVLKKKPLETSNPNLIKYRGTDAGKKRIADELNTSLENDPKKAKLAVDDEAQKKKDFINRMMNAKSAHGDLAENLEREKQQKCMDRLEKKEAMEERMANTMEMKCKAVICRKCKYIYFSASEMCKEQRHELKVVDATKRFYQCSDCKKRTITLFRIPRDPCRNCNSMNWKRTGMLAERIAYLGEQLSIRGDEEMFVGSASRANVNLLVPESEK</sequence>
<dbReference type="InterPro" id="IPR015411">
    <property type="entry name" value="Rep_factor_Mcm10_C"/>
</dbReference>
<evidence type="ECO:0000256" key="4">
    <source>
        <dbReference type="ARBA" id="ARBA00022705"/>
    </source>
</evidence>
<feature type="region of interest" description="Disordered" evidence="10">
    <location>
        <begin position="17"/>
        <end position="51"/>
    </location>
</feature>
<evidence type="ECO:0000256" key="6">
    <source>
        <dbReference type="ARBA" id="ARBA00022771"/>
    </source>
</evidence>
<dbReference type="AlphaFoldDB" id="A0A9N9RK03"/>
<name>A0A9N9RK03_9DIPT</name>
<keyword evidence="7" id="KW-0862">Zinc</keyword>
<evidence type="ECO:0000256" key="3">
    <source>
        <dbReference type="ARBA" id="ARBA00017770"/>
    </source>
</evidence>
<dbReference type="InterPro" id="IPR040184">
    <property type="entry name" value="Mcm10"/>
</dbReference>
<dbReference type="GO" id="GO:0008270">
    <property type="term" value="F:zinc ion binding"/>
    <property type="evidence" value="ECO:0007669"/>
    <property type="project" value="UniProtKB-KW"/>
</dbReference>